<keyword evidence="3 7" id="KW-1003">Cell membrane</keyword>
<evidence type="ECO:0000256" key="2">
    <source>
        <dbReference type="ARBA" id="ARBA00010792"/>
    </source>
</evidence>
<dbReference type="InterPro" id="IPR032816">
    <property type="entry name" value="VTT_dom"/>
</dbReference>
<keyword evidence="4 7" id="KW-0812">Transmembrane</keyword>
<comment type="subcellular location">
    <subcellularLocation>
        <location evidence="1 7">Cell membrane</location>
        <topology evidence="1 7">Multi-pass membrane protein</topology>
    </subcellularLocation>
</comment>
<evidence type="ECO:0000313" key="10">
    <source>
        <dbReference type="Proteomes" id="UP000034749"/>
    </source>
</evidence>
<feature type="transmembrane region" description="Helical" evidence="7">
    <location>
        <begin position="102"/>
        <end position="124"/>
    </location>
</feature>
<keyword evidence="6 7" id="KW-0472">Membrane</keyword>
<evidence type="ECO:0000259" key="8">
    <source>
        <dbReference type="Pfam" id="PF09335"/>
    </source>
</evidence>
<dbReference type="InterPro" id="IPR032818">
    <property type="entry name" value="DedA-like"/>
</dbReference>
<name>A0A0G0WWS1_9BACT</name>
<dbReference type="EMBL" id="LBZW01000001">
    <property type="protein sequence ID" value="KKR79852.1"/>
    <property type="molecule type" value="Genomic_DNA"/>
</dbReference>
<dbReference type="Pfam" id="PF09335">
    <property type="entry name" value="VTT_dom"/>
    <property type="match status" value="1"/>
</dbReference>
<evidence type="ECO:0000256" key="5">
    <source>
        <dbReference type="ARBA" id="ARBA00022989"/>
    </source>
</evidence>
<dbReference type="GO" id="GO:0005886">
    <property type="term" value="C:plasma membrane"/>
    <property type="evidence" value="ECO:0007669"/>
    <property type="project" value="UniProtKB-SubCell"/>
</dbReference>
<protein>
    <submittedName>
        <fullName evidence="9">Phosphoesterase, PA-phosphatase related protein</fullName>
    </submittedName>
</protein>
<dbReference type="AlphaFoldDB" id="A0A0G0WWS1"/>
<accession>A0A0G0WWS1</accession>
<proteinExistence type="inferred from homology"/>
<feature type="domain" description="VTT" evidence="8">
    <location>
        <begin position="30"/>
        <end position="152"/>
    </location>
</feature>
<sequence length="201" mass="23474">MHTVKLITGLVEHHQILAYFVIFLGLIFEGEFILLTTGVLTYLGGLDFGFALLFVFCGGISKSLLGYYIGKVIHKKWRDTKFVKYLEHRVTDVMPNFSHKPFWSIFISKFIMGVNHLVIIFSGFKKINYKTYIKAEFISTAIWAPLLLSLGYFFGYTALNVTREVWRFLLVVFILIIGFLILDKLFAFIYRVFEEFYDKQN</sequence>
<comment type="caution">
    <text evidence="9">The sequence shown here is derived from an EMBL/GenBank/DDBJ whole genome shotgun (WGS) entry which is preliminary data.</text>
</comment>
<keyword evidence="5 7" id="KW-1133">Transmembrane helix</keyword>
<evidence type="ECO:0000256" key="4">
    <source>
        <dbReference type="ARBA" id="ARBA00022692"/>
    </source>
</evidence>
<feature type="transmembrane region" description="Helical" evidence="7">
    <location>
        <begin position="16"/>
        <end position="43"/>
    </location>
</feature>
<gene>
    <name evidence="9" type="ORF">UU24_C0001G0011</name>
</gene>
<evidence type="ECO:0000313" key="9">
    <source>
        <dbReference type="EMBL" id="KKR79852.1"/>
    </source>
</evidence>
<feature type="transmembrane region" description="Helical" evidence="7">
    <location>
        <begin position="136"/>
        <end position="159"/>
    </location>
</feature>
<dbReference type="Proteomes" id="UP000034749">
    <property type="component" value="Unassembled WGS sequence"/>
</dbReference>
<feature type="transmembrane region" description="Helical" evidence="7">
    <location>
        <begin position="165"/>
        <end position="182"/>
    </location>
</feature>
<dbReference type="PANTHER" id="PTHR30353">
    <property type="entry name" value="INNER MEMBRANE PROTEIN DEDA-RELATED"/>
    <property type="match status" value="1"/>
</dbReference>
<feature type="transmembrane region" description="Helical" evidence="7">
    <location>
        <begin position="50"/>
        <end position="69"/>
    </location>
</feature>
<dbReference type="PANTHER" id="PTHR30353:SF15">
    <property type="entry name" value="INNER MEMBRANE PROTEIN YABI"/>
    <property type="match status" value="1"/>
</dbReference>
<evidence type="ECO:0000256" key="3">
    <source>
        <dbReference type="ARBA" id="ARBA00022475"/>
    </source>
</evidence>
<organism evidence="9 10">
    <name type="scientific">Candidatus Nomurabacteria bacterium GW2011_GWA2_40_9</name>
    <dbReference type="NCBI Taxonomy" id="1618734"/>
    <lineage>
        <taxon>Bacteria</taxon>
        <taxon>Candidatus Nomuraibacteriota</taxon>
    </lineage>
</organism>
<evidence type="ECO:0000256" key="7">
    <source>
        <dbReference type="RuleBase" id="RU367016"/>
    </source>
</evidence>
<evidence type="ECO:0000256" key="6">
    <source>
        <dbReference type="ARBA" id="ARBA00023136"/>
    </source>
</evidence>
<reference evidence="9 10" key="1">
    <citation type="journal article" date="2015" name="Nature">
        <title>rRNA introns, odd ribosomes, and small enigmatic genomes across a large radiation of phyla.</title>
        <authorList>
            <person name="Brown C.T."/>
            <person name="Hug L.A."/>
            <person name="Thomas B.C."/>
            <person name="Sharon I."/>
            <person name="Castelle C.J."/>
            <person name="Singh A."/>
            <person name="Wilkins M.J."/>
            <person name="Williams K.H."/>
            <person name="Banfield J.F."/>
        </authorList>
    </citation>
    <scope>NUCLEOTIDE SEQUENCE [LARGE SCALE GENOMIC DNA]</scope>
</reference>
<comment type="similarity">
    <text evidence="2 7">Belongs to the DedA family.</text>
</comment>
<evidence type="ECO:0000256" key="1">
    <source>
        <dbReference type="ARBA" id="ARBA00004651"/>
    </source>
</evidence>